<sequence>MEINKPGGFLLAIMGNMVERDERDMIALEDIENKIKKFEEIGVITYGFQSGFNGDLASEEIFDDLRVFEDVGWIETDFTNPHCKLTENGKNIFKQLEIPERVRDKFNSLFVK</sequence>
<gene>
    <name evidence="1" type="ORF">MPEBLZ_02639</name>
</gene>
<proteinExistence type="predicted"/>
<comment type="caution">
    <text evidence="1">The sequence shown here is derived from an EMBL/GenBank/DDBJ whole genome shotgun (WGS) entry which is preliminary data.</text>
</comment>
<protein>
    <submittedName>
        <fullName evidence="1">Uncharacterized protein</fullName>
    </submittedName>
</protein>
<organism evidence="1 2">
    <name type="scientific">Candidatus Methanoperedens nitratireducens</name>
    <dbReference type="NCBI Taxonomy" id="1392998"/>
    <lineage>
        <taxon>Archaea</taxon>
        <taxon>Methanobacteriati</taxon>
        <taxon>Methanobacteriota</taxon>
        <taxon>Stenosarchaea group</taxon>
        <taxon>Methanomicrobia</taxon>
        <taxon>Methanosarcinales</taxon>
        <taxon>ANME-2 cluster</taxon>
        <taxon>Candidatus Methanoperedentaceae</taxon>
        <taxon>Candidatus Methanoperedens</taxon>
    </lineage>
</organism>
<dbReference type="Proteomes" id="UP000050360">
    <property type="component" value="Unassembled WGS sequence"/>
</dbReference>
<evidence type="ECO:0000313" key="1">
    <source>
        <dbReference type="EMBL" id="KPQ42798.1"/>
    </source>
</evidence>
<evidence type="ECO:0000313" key="2">
    <source>
        <dbReference type="Proteomes" id="UP000050360"/>
    </source>
</evidence>
<reference evidence="1 2" key="1">
    <citation type="submission" date="2015-09" db="EMBL/GenBank/DDBJ databases">
        <title>A metagenomics-based metabolic model of nitrate-dependent anaerobic oxidation of methane by Methanoperedens-like archaea.</title>
        <authorList>
            <person name="Arshad A."/>
            <person name="Speth D.R."/>
            <person name="De Graaf R.M."/>
            <person name="Op Den Camp H.J."/>
            <person name="Jetten M.S."/>
            <person name="Welte C.U."/>
        </authorList>
    </citation>
    <scope>NUCLEOTIDE SEQUENCE [LARGE SCALE GENOMIC DNA]</scope>
</reference>
<accession>A0A0P8CIV8</accession>
<name>A0A0P8CIV8_9EURY</name>
<dbReference type="AlphaFoldDB" id="A0A0P8CIV8"/>
<dbReference type="EMBL" id="LKCM01000203">
    <property type="protein sequence ID" value="KPQ42798.1"/>
    <property type="molecule type" value="Genomic_DNA"/>
</dbReference>